<protein>
    <submittedName>
        <fullName evidence="2">Uncharacterized protein</fullName>
    </submittedName>
</protein>
<accession>A0A443NGJ8</accession>
<dbReference type="AlphaFoldDB" id="A0A443NGJ8"/>
<reference evidence="2 3" key="1">
    <citation type="journal article" date="2019" name="Nat. Plants">
        <title>Stout camphor tree genome fills gaps in understanding of flowering plant genome evolution.</title>
        <authorList>
            <person name="Chaw S.M."/>
            <person name="Liu Y.C."/>
            <person name="Wu Y.W."/>
            <person name="Wang H.Y."/>
            <person name="Lin C.I."/>
            <person name="Wu C.S."/>
            <person name="Ke H.M."/>
            <person name="Chang L.Y."/>
            <person name="Hsu C.Y."/>
            <person name="Yang H.T."/>
            <person name="Sudianto E."/>
            <person name="Hsu M.H."/>
            <person name="Wu K.P."/>
            <person name="Wang L.N."/>
            <person name="Leebens-Mack J.H."/>
            <person name="Tsai I.J."/>
        </authorList>
    </citation>
    <scope>NUCLEOTIDE SEQUENCE [LARGE SCALE GENOMIC DNA]</scope>
    <source>
        <strain evidence="3">cv. Chaw 1501</strain>
        <tissue evidence="2">Young leaves</tissue>
    </source>
</reference>
<evidence type="ECO:0000313" key="2">
    <source>
        <dbReference type="EMBL" id="RWR77599.1"/>
    </source>
</evidence>
<gene>
    <name evidence="2" type="ORF">CKAN_00609400</name>
</gene>
<dbReference type="Proteomes" id="UP000283530">
    <property type="component" value="Unassembled WGS sequence"/>
</dbReference>
<feature type="signal peptide" evidence="1">
    <location>
        <begin position="1"/>
        <end position="32"/>
    </location>
</feature>
<comment type="caution">
    <text evidence="2">The sequence shown here is derived from an EMBL/GenBank/DDBJ whole genome shotgun (WGS) entry which is preliminary data.</text>
</comment>
<evidence type="ECO:0000313" key="3">
    <source>
        <dbReference type="Proteomes" id="UP000283530"/>
    </source>
</evidence>
<keyword evidence="3" id="KW-1185">Reference proteome</keyword>
<dbReference type="EMBL" id="QPKB01000002">
    <property type="protein sequence ID" value="RWR77599.1"/>
    <property type="molecule type" value="Genomic_DNA"/>
</dbReference>
<proteinExistence type="predicted"/>
<organism evidence="2 3">
    <name type="scientific">Cinnamomum micranthum f. kanehirae</name>
    <dbReference type="NCBI Taxonomy" id="337451"/>
    <lineage>
        <taxon>Eukaryota</taxon>
        <taxon>Viridiplantae</taxon>
        <taxon>Streptophyta</taxon>
        <taxon>Embryophyta</taxon>
        <taxon>Tracheophyta</taxon>
        <taxon>Spermatophyta</taxon>
        <taxon>Magnoliopsida</taxon>
        <taxon>Magnoliidae</taxon>
        <taxon>Laurales</taxon>
        <taxon>Lauraceae</taxon>
        <taxon>Cinnamomum</taxon>
    </lineage>
</organism>
<name>A0A443NGJ8_9MAGN</name>
<sequence>MKTCVPRVHLLTAACSLMLLLLTPLMQEHSESQSSLTFYHFKLLFQFIDMASNNKVSESETRNADGSAMEKRVETVGYQSTPAGPGQTERRDVEVVHQYTPSEADSGSGAGGMVADAAASMASSIRSAKDAISGKANESSK</sequence>
<evidence type="ECO:0000256" key="1">
    <source>
        <dbReference type="SAM" id="SignalP"/>
    </source>
</evidence>
<feature type="chain" id="PRO_5019499596" evidence="1">
    <location>
        <begin position="33"/>
        <end position="141"/>
    </location>
</feature>
<keyword evidence="1" id="KW-0732">Signal</keyword>